<dbReference type="Gene3D" id="1.20.1250.20">
    <property type="entry name" value="MFS general substrate transporter like domains"/>
    <property type="match status" value="2"/>
</dbReference>
<evidence type="ECO:0000313" key="8">
    <source>
        <dbReference type="EMBL" id="KAF5658382.1"/>
    </source>
</evidence>
<dbReference type="AlphaFoldDB" id="A0A8H5WDE4"/>
<keyword evidence="3" id="KW-0813">Transport</keyword>
<feature type="transmembrane region" description="Helical" evidence="7">
    <location>
        <begin position="184"/>
        <end position="203"/>
    </location>
</feature>
<feature type="transmembrane region" description="Helical" evidence="7">
    <location>
        <begin position="21"/>
        <end position="42"/>
    </location>
</feature>
<evidence type="ECO:0000256" key="6">
    <source>
        <dbReference type="ARBA" id="ARBA00023136"/>
    </source>
</evidence>
<evidence type="ECO:0000313" key="9">
    <source>
        <dbReference type="Proteomes" id="UP000562682"/>
    </source>
</evidence>
<keyword evidence="9" id="KW-1185">Reference proteome</keyword>
<accession>A0A8H5WDE4</accession>
<dbReference type="InterPro" id="IPR005829">
    <property type="entry name" value="Sugar_transporter_CS"/>
</dbReference>
<dbReference type="Pfam" id="PF00083">
    <property type="entry name" value="Sugar_tr"/>
    <property type="match status" value="2"/>
</dbReference>
<keyword evidence="6 7" id="KW-0472">Membrane</keyword>
<comment type="caution">
    <text evidence="8">The sequence shown here is derived from an EMBL/GenBank/DDBJ whole genome shotgun (WGS) entry which is preliminary data.</text>
</comment>
<dbReference type="Proteomes" id="UP000562682">
    <property type="component" value="Unassembled WGS sequence"/>
</dbReference>
<dbReference type="GO" id="GO:0015798">
    <property type="term" value="P:myo-inositol transport"/>
    <property type="evidence" value="ECO:0007669"/>
    <property type="project" value="UniProtKB-ARBA"/>
</dbReference>
<evidence type="ECO:0000256" key="3">
    <source>
        <dbReference type="ARBA" id="ARBA00022448"/>
    </source>
</evidence>
<dbReference type="GO" id="GO:0022857">
    <property type="term" value="F:transmembrane transporter activity"/>
    <property type="evidence" value="ECO:0007669"/>
    <property type="project" value="InterPro"/>
</dbReference>
<dbReference type="GO" id="GO:0015791">
    <property type="term" value="P:polyol transmembrane transport"/>
    <property type="evidence" value="ECO:0007669"/>
    <property type="project" value="UniProtKB-ARBA"/>
</dbReference>
<comment type="similarity">
    <text evidence="2">Belongs to the major facilitator superfamily. Sugar transporter (TC 2.A.1.1) family.</text>
</comment>
<evidence type="ECO:0000256" key="7">
    <source>
        <dbReference type="SAM" id="Phobius"/>
    </source>
</evidence>
<gene>
    <name evidence="8" type="ORF">FDENT_14082</name>
</gene>
<dbReference type="PANTHER" id="PTHR48020:SF4">
    <property type="entry name" value="SYMPORT, PUTATIVE (AFU_ORTHOLOGUE AFUA_3G11790)-RELATED"/>
    <property type="match status" value="1"/>
</dbReference>
<dbReference type="EMBL" id="JAAOAK010000685">
    <property type="protein sequence ID" value="KAF5658382.1"/>
    <property type="molecule type" value="Genomic_DNA"/>
</dbReference>
<evidence type="ECO:0000256" key="4">
    <source>
        <dbReference type="ARBA" id="ARBA00022692"/>
    </source>
</evidence>
<feature type="transmembrane region" description="Helical" evidence="7">
    <location>
        <begin position="281"/>
        <end position="306"/>
    </location>
</feature>
<dbReference type="GO" id="GO:0016020">
    <property type="term" value="C:membrane"/>
    <property type="evidence" value="ECO:0007669"/>
    <property type="project" value="UniProtKB-SubCell"/>
</dbReference>
<evidence type="ECO:0000256" key="2">
    <source>
        <dbReference type="ARBA" id="ARBA00010992"/>
    </source>
</evidence>
<sequence>MSLKGCPLAAPMSSLFGRRDVIVVASFLIFAASVGSACITLNDNAWLVLGSIRLIGGVGMGLKATSTPILAAETAVSSWRGSSVLLWQLCVPGSVCAYAHIQAVRDLYLTYKGRDSGFENEGYDSIKANPKPQTPVVGAITITTGIVAFSQQLSGINLMTFYGGTTLVGLGPGDKPEEDQVSKAMLYNLIFGLSNFLFCLPTIHSIDVLGRRKVLLFTIPGMALTLMAAAISFNTVDEKARNEVVAFWIYFHAVFYSPGMGPVPFVLAAESFPLAFRDTGASLAISINLLFAGLLAWLHPLLVAGIKFWGNPWDI</sequence>
<dbReference type="PROSITE" id="PS00217">
    <property type="entry name" value="SUGAR_TRANSPORT_2"/>
    <property type="match status" value="1"/>
</dbReference>
<dbReference type="InterPro" id="IPR050814">
    <property type="entry name" value="Myo-inositol_Transporter"/>
</dbReference>
<proteinExistence type="inferred from homology"/>
<keyword evidence="5 7" id="KW-1133">Transmembrane helix</keyword>
<dbReference type="InterPro" id="IPR036259">
    <property type="entry name" value="MFS_trans_sf"/>
</dbReference>
<evidence type="ECO:0000256" key="1">
    <source>
        <dbReference type="ARBA" id="ARBA00004141"/>
    </source>
</evidence>
<dbReference type="PRINTS" id="PR00171">
    <property type="entry name" value="SUGRTRNSPORT"/>
</dbReference>
<feature type="transmembrane region" description="Helical" evidence="7">
    <location>
        <begin position="215"/>
        <end position="233"/>
    </location>
</feature>
<protein>
    <submittedName>
        <fullName evidence="8">Myo-inositol transporter</fullName>
    </submittedName>
</protein>
<dbReference type="InterPro" id="IPR005828">
    <property type="entry name" value="MFS_sugar_transport-like"/>
</dbReference>
<organism evidence="8 9">
    <name type="scientific">Fusarium denticulatum</name>
    <dbReference type="NCBI Taxonomy" id="48507"/>
    <lineage>
        <taxon>Eukaryota</taxon>
        <taxon>Fungi</taxon>
        <taxon>Dikarya</taxon>
        <taxon>Ascomycota</taxon>
        <taxon>Pezizomycotina</taxon>
        <taxon>Sordariomycetes</taxon>
        <taxon>Hypocreomycetidae</taxon>
        <taxon>Hypocreales</taxon>
        <taxon>Nectriaceae</taxon>
        <taxon>Fusarium</taxon>
        <taxon>Fusarium fujikuroi species complex</taxon>
    </lineage>
</organism>
<dbReference type="InterPro" id="IPR003663">
    <property type="entry name" value="Sugar/inositol_transpt"/>
</dbReference>
<dbReference type="PANTHER" id="PTHR48020">
    <property type="entry name" value="PROTON MYO-INOSITOL COTRANSPORTER"/>
    <property type="match status" value="1"/>
</dbReference>
<dbReference type="SUPFAM" id="SSF103473">
    <property type="entry name" value="MFS general substrate transporter"/>
    <property type="match status" value="1"/>
</dbReference>
<name>A0A8H5WDE4_9HYPO</name>
<reference evidence="8 9" key="1">
    <citation type="submission" date="2020-05" db="EMBL/GenBank/DDBJ databases">
        <title>Identification and distribution of gene clusters putatively required for synthesis of sphingolipid metabolism inhibitors in phylogenetically diverse species of the filamentous fungus Fusarium.</title>
        <authorList>
            <person name="Kim H.-S."/>
            <person name="Busman M."/>
            <person name="Brown D.W."/>
            <person name="Divon H."/>
            <person name="Uhlig S."/>
            <person name="Proctor R.H."/>
        </authorList>
    </citation>
    <scope>NUCLEOTIDE SEQUENCE [LARGE SCALE GENOMIC DNA]</scope>
    <source>
        <strain evidence="8 9">NRRL 25311</strain>
    </source>
</reference>
<comment type="subcellular location">
    <subcellularLocation>
        <location evidence="1">Membrane</location>
        <topology evidence="1">Multi-pass membrane protein</topology>
    </subcellularLocation>
</comment>
<feature type="transmembrane region" description="Helical" evidence="7">
    <location>
        <begin position="245"/>
        <end position="269"/>
    </location>
</feature>
<evidence type="ECO:0000256" key="5">
    <source>
        <dbReference type="ARBA" id="ARBA00022989"/>
    </source>
</evidence>
<keyword evidence="4 7" id="KW-0812">Transmembrane</keyword>